<dbReference type="PANTHER" id="PTHR31286:SF153">
    <property type="entry name" value="DUF4283 DOMAIN PROTEIN"/>
    <property type="match status" value="1"/>
</dbReference>
<keyword evidence="3" id="KW-1185">Reference proteome</keyword>
<sequence length="172" mass="20153">MESVVDKYRQMALAEEEEDLDLDDTEAGEELKEEIRPSFPVVGVLLTDRKVRFPAIKEMLESLWRPGKGLSVREVGEKRYLFTFYHHLDMNRVLDGGPWKFEKKLLLLKEVKTDDIPHKIVLNETDFWVQDHNVPYSLVNLGTARRVGNFIGRFIKYDDNQNSEKWDCGRPI</sequence>
<evidence type="ECO:0000259" key="1">
    <source>
        <dbReference type="Pfam" id="PF14111"/>
    </source>
</evidence>
<comment type="caution">
    <text evidence="2">The sequence shown here is derived from an EMBL/GenBank/DDBJ whole genome shotgun (WGS) entry which is preliminary data.</text>
</comment>
<reference evidence="2" key="1">
    <citation type="submission" date="2022-07" db="EMBL/GenBank/DDBJ databases">
        <authorList>
            <person name="Macas J."/>
            <person name="Novak P."/>
            <person name="Neumann P."/>
        </authorList>
    </citation>
    <scope>NUCLEOTIDE SEQUENCE</scope>
</reference>
<feature type="domain" description="DUF4283" evidence="1">
    <location>
        <begin position="41"/>
        <end position="110"/>
    </location>
</feature>
<gene>
    <name evidence="2" type="ORF">CEURO_LOCUS4439</name>
</gene>
<proteinExistence type="predicted"/>
<dbReference type="InterPro" id="IPR040256">
    <property type="entry name" value="At4g02000-like"/>
</dbReference>
<organism evidence="2 3">
    <name type="scientific">Cuscuta europaea</name>
    <name type="common">European dodder</name>
    <dbReference type="NCBI Taxonomy" id="41803"/>
    <lineage>
        <taxon>Eukaryota</taxon>
        <taxon>Viridiplantae</taxon>
        <taxon>Streptophyta</taxon>
        <taxon>Embryophyta</taxon>
        <taxon>Tracheophyta</taxon>
        <taxon>Spermatophyta</taxon>
        <taxon>Magnoliopsida</taxon>
        <taxon>eudicotyledons</taxon>
        <taxon>Gunneridae</taxon>
        <taxon>Pentapetalae</taxon>
        <taxon>asterids</taxon>
        <taxon>lamiids</taxon>
        <taxon>Solanales</taxon>
        <taxon>Convolvulaceae</taxon>
        <taxon>Cuscuteae</taxon>
        <taxon>Cuscuta</taxon>
        <taxon>Cuscuta subgen. Cuscuta</taxon>
    </lineage>
</organism>
<dbReference type="Pfam" id="PF14111">
    <property type="entry name" value="DUF4283"/>
    <property type="match status" value="1"/>
</dbReference>
<evidence type="ECO:0000313" key="2">
    <source>
        <dbReference type="EMBL" id="CAH9072638.1"/>
    </source>
</evidence>
<dbReference type="InterPro" id="IPR025558">
    <property type="entry name" value="DUF4283"/>
</dbReference>
<name>A0A9P1E1V3_CUSEU</name>
<dbReference type="AlphaFoldDB" id="A0A9P1E1V3"/>
<protein>
    <recommendedName>
        <fullName evidence="1">DUF4283 domain-containing protein</fullName>
    </recommendedName>
</protein>
<dbReference type="EMBL" id="CAMAPE010000008">
    <property type="protein sequence ID" value="CAH9072638.1"/>
    <property type="molecule type" value="Genomic_DNA"/>
</dbReference>
<dbReference type="PANTHER" id="PTHR31286">
    <property type="entry name" value="GLYCINE-RICH CELL WALL STRUCTURAL PROTEIN 1.8-LIKE"/>
    <property type="match status" value="1"/>
</dbReference>
<dbReference type="Proteomes" id="UP001152484">
    <property type="component" value="Unassembled WGS sequence"/>
</dbReference>
<accession>A0A9P1E1V3</accession>
<evidence type="ECO:0000313" key="3">
    <source>
        <dbReference type="Proteomes" id="UP001152484"/>
    </source>
</evidence>